<evidence type="ECO:0000313" key="15">
    <source>
        <dbReference type="Proteomes" id="UP000017246"/>
    </source>
</evidence>
<keyword evidence="15" id="KW-1185">Reference proteome</keyword>
<evidence type="ECO:0000256" key="11">
    <source>
        <dbReference type="RuleBase" id="RU000679"/>
    </source>
</evidence>
<proteinExistence type="inferred from homology"/>
<evidence type="ECO:0000256" key="4">
    <source>
        <dbReference type="ARBA" id="ARBA00022692"/>
    </source>
</evidence>
<evidence type="ECO:0000256" key="5">
    <source>
        <dbReference type="ARBA" id="ARBA00022989"/>
    </source>
</evidence>
<dbReference type="GO" id="GO:0005886">
    <property type="term" value="C:plasma membrane"/>
    <property type="evidence" value="ECO:0007669"/>
    <property type="project" value="TreeGrafter"/>
</dbReference>
<keyword evidence="10 11" id="KW-0407">Ion channel</keyword>
<feature type="transmembrane region" description="Helical" evidence="13">
    <location>
        <begin position="29"/>
        <end position="51"/>
    </location>
</feature>
<evidence type="ECO:0000256" key="8">
    <source>
        <dbReference type="ARBA" id="ARBA00023136"/>
    </source>
</evidence>
<dbReference type="PANTHER" id="PTHR11690">
    <property type="entry name" value="AMILORIDE-SENSITIVE SODIUM CHANNEL-RELATED"/>
    <property type="match status" value="1"/>
</dbReference>
<keyword evidence="3 11" id="KW-0894">Sodium channel</keyword>
<keyword evidence="2 11" id="KW-0813">Transport</keyword>
<feature type="region of interest" description="Disordered" evidence="12">
    <location>
        <begin position="544"/>
        <end position="568"/>
    </location>
</feature>
<evidence type="ECO:0000256" key="6">
    <source>
        <dbReference type="ARBA" id="ARBA00023053"/>
    </source>
</evidence>
<evidence type="ECO:0000256" key="9">
    <source>
        <dbReference type="ARBA" id="ARBA00023201"/>
    </source>
</evidence>
<keyword evidence="4 11" id="KW-0812">Transmembrane</keyword>
<dbReference type="EMBL" id="LN902843">
    <property type="protein sequence ID" value="CDS37018.1"/>
    <property type="molecule type" value="Genomic_DNA"/>
</dbReference>
<dbReference type="Gene3D" id="1.10.287.770">
    <property type="entry name" value="YojJ-like"/>
    <property type="match status" value="1"/>
</dbReference>
<accession>A0A068Y416</accession>
<evidence type="ECO:0000256" key="10">
    <source>
        <dbReference type="ARBA" id="ARBA00023303"/>
    </source>
</evidence>
<gene>
    <name evidence="14" type="ORF">EmuJ_000424600</name>
</gene>
<keyword evidence="5 13" id="KW-1133">Transmembrane helix</keyword>
<protein>
    <submittedName>
        <fullName evidence="14">Na channel amiloride sensitive</fullName>
    </submittedName>
</protein>
<evidence type="ECO:0000256" key="7">
    <source>
        <dbReference type="ARBA" id="ARBA00023065"/>
    </source>
</evidence>
<feature type="transmembrane region" description="Helical" evidence="13">
    <location>
        <begin position="483"/>
        <end position="508"/>
    </location>
</feature>
<organism evidence="14 15">
    <name type="scientific">Echinococcus multilocularis</name>
    <name type="common">Fox tapeworm</name>
    <dbReference type="NCBI Taxonomy" id="6211"/>
    <lineage>
        <taxon>Eukaryota</taxon>
        <taxon>Metazoa</taxon>
        <taxon>Spiralia</taxon>
        <taxon>Lophotrochozoa</taxon>
        <taxon>Platyhelminthes</taxon>
        <taxon>Cestoda</taxon>
        <taxon>Eucestoda</taxon>
        <taxon>Cyclophyllidea</taxon>
        <taxon>Taeniidae</taxon>
        <taxon>Echinococcus</taxon>
    </lineage>
</organism>
<reference evidence="14" key="2">
    <citation type="submission" date="2015-11" db="EMBL/GenBank/DDBJ databases">
        <authorList>
            <person name="Zhang Y."/>
            <person name="Guo Z."/>
        </authorList>
    </citation>
    <scope>NUCLEOTIDE SEQUENCE</scope>
</reference>
<dbReference type="OrthoDB" id="5874059at2759"/>
<keyword evidence="7 11" id="KW-0406">Ion transport</keyword>
<dbReference type="AlphaFoldDB" id="A0A068Y416"/>
<dbReference type="Proteomes" id="UP000017246">
    <property type="component" value="Unassembled WGS sequence"/>
</dbReference>
<keyword evidence="6" id="KW-0915">Sodium</keyword>
<evidence type="ECO:0000313" key="14">
    <source>
        <dbReference type="EMBL" id="CDS37018.1"/>
    </source>
</evidence>
<name>A0A068Y416_ECHMU</name>
<dbReference type="InterPro" id="IPR001873">
    <property type="entry name" value="ENaC"/>
</dbReference>
<evidence type="ECO:0000256" key="1">
    <source>
        <dbReference type="ARBA" id="ARBA00004141"/>
    </source>
</evidence>
<comment type="subcellular location">
    <subcellularLocation>
        <location evidence="1">Membrane</location>
        <topology evidence="1">Multi-pass membrane protein</topology>
    </subcellularLocation>
</comment>
<sequence length="648" mass="72610">MSLPSEVFSQSSLVPIAKIASAPTRLQRIIWVIISTAMFIGLCSCITLVIIQYCMHQTVFQLDYSGRHSVYDQIPGITICPDPQEIHRLFDHARKKHGWPKVNKKAEQGTVPWLNSAVNKELLKLITANKALDPPGAIGHYLPSGSLYWDTQVVAKSPIYRALHNFSVTFQIKPASVVNNYQLFVLEQVPNVRQFMCTTFELTTRRPELGWSHVEFTIQQDMHMAGIATETRSSVKPRGTTFGIIAHERGELPFSAYDRNIYTTLAPESEVSIYYSKSVTRRANTARNPCHDGADAAWLAKTLEETGENRTFLDFLDRRRLGIEKKRAWPTNNVPYLPDHQATDMRTNERRQPATLKSAKAVSLFNTEFLYSREACGWKVCCMKVALECGCTCTMDWLLSTATANCPNDRCERTQCSDSPVLYDQCPMPCVLSKFVKQNLLVIEPPDSKLPANTSKLKLIRSENVQVAAEEEIYSLAKLFSEIGGLCSLFIGFSCIFIFEFLEAMLLIRHGDKTEIQRHKGKQALDDPITHYCCASEAKVAALPQTAQSPSREQSPPPVMSNHHLGQNQQLPLLPSPAPLSILPPEEGVTLPVILRSGLITTNGVERLTAAEMSSMKENSYLLADSQGLSKAQLLTLIRKKKLRLRLI</sequence>
<reference evidence="14" key="1">
    <citation type="journal article" date="2013" name="Nature">
        <title>The genomes of four tapeworm species reveal adaptations to parasitism.</title>
        <authorList>
            <person name="Tsai I.J."/>
            <person name="Zarowiecki M."/>
            <person name="Holroyd N."/>
            <person name="Garciarrubio A."/>
            <person name="Sanchez-Flores A."/>
            <person name="Brooks K.L."/>
            <person name="Tracey A."/>
            <person name="Bobes R.J."/>
            <person name="Fragoso G."/>
            <person name="Sciutto E."/>
            <person name="Aslett M."/>
            <person name="Beasley H."/>
            <person name="Bennett H.M."/>
            <person name="Cai J."/>
            <person name="Camicia F."/>
            <person name="Clark R."/>
            <person name="Cucher M."/>
            <person name="De Silva N."/>
            <person name="Day T.A."/>
            <person name="Deplazes P."/>
            <person name="Estrada K."/>
            <person name="Fernandez C."/>
            <person name="Holland P.W."/>
            <person name="Hou J."/>
            <person name="Hu S."/>
            <person name="Huckvale T."/>
            <person name="Hung S.S."/>
            <person name="Kamenetzky L."/>
            <person name="Keane J.A."/>
            <person name="Kiss F."/>
            <person name="Koziol U."/>
            <person name="Lambert O."/>
            <person name="Liu K."/>
            <person name="Luo X."/>
            <person name="Luo Y."/>
            <person name="Macchiaroli N."/>
            <person name="Nichol S."/>
            <person name="Paps J."/>
            <person name="Parkinson J."/>
            <person name="Pouchkina-Stantcheva N."/>
            <person name="Riddiford N."/>
            <person name="Rosenzvit M."/>
            <person name="Salinas G."/>
            <person name="Wasmuth J.D."/>
            <person name="Zamanian M."/>
            <person name="Zheng Y."/>
            <person name="Cai X."/>
            <person name="Soberon X."/>
            <person name="Olson P.D."/>
            <person name="Laclette J.P."/>
            <person name="Brehm K."/>
            <person name="Berriman M."/>
            <person name="Garciarrubio A."/>
            <person name="Bobes R.J."/>
            <person name="Fragoso G."/>
            <person name="Sanchez-Flores A."/>
            <person name="Estrada K."/>
            <person name="Cevallos M.A."/>
            <person name="Morett E."/>
            <person name="Gonzalez V."/>
            <person name="Portillo T."/>
            <person name="Ochoa-Leyva A."/>
            <person name="Jose M.V."/>
            <person name="Sciutto E."/>
            <person name="Landa A."/>
            <person name="Jimenez L."/>
            <person name="Valdes V."/>
            <person name="Carrero J.C."/>
            <person name="Larralde C."/>
            <person name="Morales-Montor J."/>
            <person name="Limon-Lason J."/>
            <person name="Soberon X."/>
            <person name="Laclette J.P."/>
        </authorList>
    </citation>
    <scope>NUCLEOTIDE SEQUENCE [LARGE SCALE GENOMIC DNA]</scope>
</reference>
<dbReference type="PANTHER" id="PTHR11690:SF248">
    <property type="entry name" value="PICKPOCKET 17, ISOFORM A"/>
    <property type="match status" value="1"/>
</dbReference>
<evidence type="ECO:0000256" key="3">
    <source>
        <dbReference type="ARBA" id="ARBA00022461"/>
    </source>
</evidence>
<keyword evidence="8 13" id="KW-0472">Membrane</keyword>
<dbReference type="Pfam" id="PF00858">
    <property type="entry name" value="ASC"/>
    <property type="match status" value="2"/>
</dbReference>
<feature type="compositionally biased region" description="Polar residues" evidence="12">
    <location>
        <begin position="545"/>
        <end position="554"/>
    </location>
</feature>
<comment type="similarity">
    <text evidence="11">Belongs to the amiloride-sensitive sodium channel (TC 1.A.6) family.</text>
</comment>
<keyword evidence="9 11" id="KW-0739">Sodium transport</keyword>
<dbReference type="GO" id="GO:0015280">
    <property type="term" value="F:ligand-gated sodium channel activity"/>
    <property type="evidence" value="ECO:0007669"/>
    <property type="project" value="TreeGrafter"/>
</dbReference>
<evidence type="ECO:0000256" key="12">
    <source>
        <dbReference type="SAM" id="MobiDB-lite"/>
    </source>
</evidence>
<evidence type="ECO:0000256" key="13">
    <source>
        <dbReference type="SAM" id="Phobius"/>
    </source>
</evidence>
<evidence type="ECO:0000256" key="2">
    <source>
        <dbReference type="ARBA" id="ARBA00022448"/>
    </source>
</evidence>
<dbReference type="OMA" id="THYCCAS"/>